<dbReference type="InterPro" id="IPR001480">
    <property type="entry name" value="Bulb-type_lectin_dom"/>
</dbReference>
<keyword evidence="2" id="KW-0325">Glycoprotein</keyword>
<proteinExistence type="predicted"/>
<evidence type="ECO:0000313" key="5">
    <source>
        <dbReference type="Proteomes" id="UP001370490"/>
    </source>
</evidence>
<dbReference type="AlphaFoldDB" id="A0AAN8YYB4"/>
<dbReference type="InterPro" id="IPR011009">
    <property type="entry name" value="Kinase-like_dom_sf"/>
</dbReference>
<dbReference type="PANTHER" id="PTHR32444">
    <property type="entry name" value="BULB-TYPE LECTIN DOMAIN-CONTAINING PROTEIN"/>
    <property type="match status" value="1"/>
</dbReference>
<dbReference type="PANTHER" id="PTHR32444:SF247">
    <property type="entry name" value="OS01G0958200 PROTEIN"/>
    <property type="match status" value="1"/>
</dbReference>
<dbReference type="SUPFAM" id="SSF51110">
    <property type="entry name" value="alpha-D-mannose-specific plant lectins"/>
    <property type="match status" value="1"/>
</dbReference>
<organism evidence="4 5">
    <name type="scientific">Dillenia turbinata</name>
    <dbReference type="NCBI Taxonomy" id="194707"/>
    <lineage>
        <taxon>Eukaryota</taxon>
        <taxon>Viridiplantae</taxon>
        <taxon>Streptophyta</taxon>
        <taxon>Embryophyta</taxon>
        <taxon>Tracheophyta</taxon>
        <taxon>Spermatophyta</taxon>
        <taxon>Magnoliopsida</taxon>
        <taxon>eudicotyledons</taxon>
        <taxon>Gunneridae</taxon>
        <taxon>Pentapetalae</taxon>
        <taxon>Dilleniales</taxon>
        <taxon>Dilleniaceae</taxon>
        <taxon>Dillenia</taxon>
    </lineage>
</organism>
<dbReference type="Pfam" id="PF01453">
    <property type="entry name" value="B_lectin"/>
    <property type="match status" value="1"/>
</dbReference>
<evidence type="ECO:0000313" key="4">
    <source>
        <dbReference type="EMBL" id="KAK6917417.1"/>
    </source>
</evidence>
<sequence>ILSIGEDGNLKILDGKQTIIWSTHVDIGLNGAVALLLDNGNFVLKDNDSGVLLWDRFHFPGFEALLEKWVVEGGEGFKPESGEEWRRGNYSGGCVSGMPNIWLLQGDEEEPKSFQRNKKKKAYNRRCNLKALESEDSQGVVEGRGNRGWHPTPFEFNTIILATDNFSRANKLGQGGFPTVYKLQHRNLVKLLGYCIEGDEKPLIYEHMPNKSLDTFLFEKF</sequence>
<evidence type="ECO:0000259" key="3">
    <source>
        <dbReference type="PROSITE" id="PS50927"/>
    </source>
</evidence>
<evidence type="ECO:0000256" key="2">
    <source>
        <dbReference type="ARBA" id="ARBA00023180"/>
    </source>
</evidence>
<dbReference type="Gene3D" id="3.30.200.20">
    <property type="entry name" value="Phosphorylase Kinase, domain 1"/>
    <property type="match status" value="2"/>
</dbReference>
<comment type="caution">
    <text evidence="4">The sequence shown here is derived from an EMBL/GenBank/DDBJ whole genome shotgun (WGS) entry which is preliminary data.</text>
</comment>
<dbReference type="Gene3D" id="2.90.10.10">
    <property type="entry name" value="Bulb-type lectin domain"/>
    <property type="match status" value="1"/>
</dbReference>
<reference evidence="4 5" key="1">
    <citation type="submission" date="2023-12" db="EMBL/GenBank/DDBJ databases">
        <title>A high-quality genome assembly for Dillenia turbinata (Dilleniales).</title>
        <authorList>
            <person name="Chanderbali A."/>
        </authorList>
    </citation>
    <scope>NUCLEOTIDE SEQUENCE [LARGE SCALE GENOMIC DNA]</scope>
    <source>
        <strain evidence="4">LSX21</strain>
        <tissue evidence="4">Leaf</tissue>
    </source>
</reference>
<dbReference type="PROSITE" id="PS50927">
    <property type="entry name" value="BULB_LECTIN"/>
    <property type="match status" value="1"/>
</dbReference>
<accession>A0AAN8YYB4</accession>
<dbReference type="SUPFAM" id="SSF56112">
    <property type="entry name" value="Protein kinase-like (PK-like)"/>
    <property type="match status" value="1"/>
</dbReference>
<dbReference type="EMBL" id="JBAMMX010000023">
    <property type="protein sequence ID" value="KAK6917417.1"/>
    <property type="molecule type" value="Genomic_DNA"/>
</dbReference>
<keyword evidence="1" id="KW-0732">Signal</keyword>
<dbReference type="InterPro" id="IPR036426">
    <property type="entry name" value="Bulb-type_lectin_dom_sf"/>
</dbReference>
<feature type="domain" description="Bulb-type lectin" evidence="3">
    <location>
        <begin position="1"/>
        <end position="57"/>
    </location>
</feature>
<gene>
    <name evidence="4" type="ORF">RJ641_018168</name>
</gene>
<dbReference type="Proteomes" id="UP001370490">
    <property type="component" value="Unassembled WGS sequence"/>
</dbReference>
<feature type="non-terminal residue" evidence="4">
    <location>
        <position position="1"/>
    </location>
</feature>
<name>A0AAN8YYB4_9MAGN</name>
<protein>
    <submittedName>
        <fullName evidence="4">Bulb-type lectin domain</fullName>
    </submittedName>
</protein>
<evidence type="ECO:0000256" key="1">
    <source>
        <dbReference type="ARBA" id="ARBA00022729"/>
    </source>
</evidence>
<keyword evidence="5" id="KW-1185">Reference proteome</keyword>